<evidence type="ECO:0000256" key="2">
    <source>
        <dbReference type="ARBA" id="ARBA00023043"/>
    </source>
</evidence>
<evidence type="ECO:0000313" key="6">
    <source>
        <dbReference type="Proteomes" id="UP000245341"/>
    </source>
</evidence>
<dbReference type="Proteomes" id="UP000245341">
    <property type="component" value="Unplaced"/>
</dbReference>
<sequence>MPGVSDSGPSTSSRETATPCARKKVHFGNIHDAVRAGDVKQLSDIIERGACINEVDILHKFTPLHWAAHSGSLEALIINGANLAAQDDRGCTPLHLAATHGHSFTLQIMLRSGVDPGVTDKREWKPVHYAAFHGRLGCLQLLIKWGCGIEDVDYNGNLPVRAYKKIVELRHMLEIAESNYKHLGGITEEDLKQKKEQLESEKTIKELQGQLEYERLRREKLEGQLDEYRAEVDQLRETLERIQVPNFAVEDDSSGESSKEKRQIKKKVSSGGVFVRRFGGSAEI</sequence>
<dbReference type="Gene3D" id="1.25.40.20">
    <property type="entry name" value="Ankyrin repeat-containing domain"/>
    <property type="match status" value="1"/>
</dbReference>
<evidence type="ECO:0000313" key="7">
    <source>
        <dbReference type="RefSeq" id="XP_030875981.1"/>
    </source>
</evidence>
<organism evidence="6 7">
    <name type="scientific">Leptonychotes weddellii</name>
    <name type="common">Weddell seal</name>
    <name type="synonym">Otaria weddellii</name>
    <dbReference type="NCBI Taxonomy" id="9713"/>
    <lineage>
        <taxon>Eukaryota</taxon>
        <taxon>Metazoa</taxon>
        <taxon>Chordata</taxon>
        <taxon>Craniata</taxon>
        <taxon>Vertebrata</taxon>
        <taxon>Euteleostomi</taxon>
        <taxon>Mammalia</taxon>
        <taxon>Eutheria</taxon>
        <taxon>Laurasiatheria</taxon>
        <taxon>Carnivora</taxon>
        <taxon>Caniformia</taxon>
        <taxon>Pinnipedia</taxon>
        <taxon>Phocidae</taxon>
        <taxon>Monachinae</taxon>
        <taxon>Lobodontini</taxon>
        <taxon>Leptonychotes</taxon>
    </lineage>
</organism>
<evidence type="ECO:0000256" key="5">
    <source>
        <dbReference type="SAM" id="MobiDB-lite"/>
    </source>
</evidence>
<dbReference type="SMART" id="SM00248">
    <property type="entry name" value="ANK"/>
    <property type="match status" value="4"/>
</dbReference>
<evidence type="ECO:0000256" key="3">
    <source>
        <dbReference type="PROSITE-ProRule" id="PRU00023"/>
    </source>
</evidence>
<dbReference type="PROSITE" id="PS50297">
    <property type="entry name" value="ANK_REP_REGION"/>
    <property type="match status" value="1"/>
</dbReference>
<accession>A0A7F8Q635</accession>
<feature type="region of interest" description="Disordered" evidence="5">
    <location>
        <begin position="246"/>
        <end position="267"/>
    </location>
</feature>
<feature type="region of interest" description="Disordered" evidence="5">
    <location>
        <begin position="1"/>
        <end position="20"/>
    </location>
</feature>
<dbReference type="OrthoDB" id="163438at2759"/>
<dbReference type="PANTHER" id="PTHR24201:SF2">
    <property type="entry name" value="ANKYRIN REPEAT DOMAIN-CONTAINING PROTEIN 42"/>
    <property type="match status" value="1"/>
</dbReference>
<keyword evidence="6" id="KW-1185">Reference proteome</keyword>
<feature type="compositionally biased region" description="Polar residues" evidence="5">
    <location>
        <begin position="7"/>
        <end position="16"/>
    </location>
</feature>
<gene>
    <name evidence="7" type="primary">ANKRD42</name>
</gene>
<keyword evidence="4" id="KW-0175">Coiled coil</keyword>
<dbReference type="InterPro" id="IPR002110">
    <property type="entry name" value="Ankyrin_rpt"/>
</dbReference>
<evidence type="ECO:0000256" key="1">
    <source>
        <dbReference type="ARBA" id="ARBA00022737"/>
    </source>
</evidence>
<dbReference type="AlphaFoldDB" id="A0A7F8Q635"/>
<protein>
    <submittedName>
        <fullName evidence="7">Ankyrin repeat domain-containing protein 42</fullName>
    </submittedName>
</protein>
<dbReference type="InterPro" id="IPR036770">
    <property type="entry name" value="Ankyrin_rpt-contain_sf"/>
</dbReference>
<dbReference type="Pfam" id="PF12796">
    <property type="entry name" value="Ank_2"/>
    <property type="match status" value="1"/>
</dbReference>
<keyword evidence="2 3" id="KW-0040">ANK repeat</keyword>
<name>A0A7F8Q635_LEPWE</name>
<feature type="repeat" description="ANK" evidence="3">
    <location>
        <begin position="89"/>
        <end position="121"/>
    </location>
</feature>
<dbReference type="GeneID" id="102726163"/>
<dbReference type="KEGG" id="lww:102726163"/>
<dbReference type="SUPFAM" id="SSF48403">
    <property type="entry name" value="Ankyrin repeat"/>
    <property type="match status" value="1"/>
</dbReference>
<dbReference type="RefSeq" id="XP_030875981.1">
    <property type="nucleotide sequence ID" value="XM_031020121.1"/>
</dbReference>
<dbReference type="InterPro" id="IPR050776">
    <property type="entry name" value="Ank_Repeat/CDKN_Inhibitor"/>
</dbReference>
<dbReference type="CTD" id="338699"/>
<dbReference type="PANTHER" id="PTHR24201">
    <property type="entry name" value="ANK_REP_REGION DOMAIN-CONTAINING PROTEIN"/>
    <property type="match status" value="1"/>
</dbReference>
<evidence type="ECO:0000256" key="4">
    <source>
        <dbReference type="SAM" id="Coils"/>
    </source>
</evidence>
<keyword evidence="1" id="KW-0677">Repeat</keyword>
<reference evidence="7" key="1">
    <citation type="submission" date="2025-08" db="UniProtKB">
        <authorList>
            <consortium name="RefSeq"/>
        </authorList>
    </citation>
    <scope>IDENTIFICATION</scope>
    <source>
        <tissue evidence="7">Liver</tissue>
    </source>
</reference>
<feature type="coiled-coil region" evidence="4">
    <location>
        <begin position="188"/>
        <end position="238"/>
    </location>
</feature>
<proteinExistence type="predicted"/>
<dbReference type="PROSITE" id="PS50088">
    <property type="entry name" value="ANK_REPEAT"/>
    <property type="match status" value="1"/>
</dbReference>